<evidence type="ECO:0000313" key="2">
    <source>
        <dbReference type="EMBL" id="MFC3120190.1"/>
    </source>
</evidence>
<gene>
    <name evidence="2" type="ORF">ACFOHL_00985</name>
</gene>
<dbReference type="InterPro" id="IPR036567">
    <property type="entry name" value="RHF-like"/>
</dbReference>
<proteinExistence type="predicted"/>
<dbReference type="Gene3D" id="3.30.160.100">
    <property type="entry name" value="Ribosome hibernation promotion factor-like"/>
    <property type="match status" value="1"/>
</dbReference>
<accession>A0ABV7FMU9</accession>
<evidence type="ECO:0000256" key="1">
    <source>
        <dbReference type="SAM" id="Coils"/>
    </source>
</evidence>
<dbReference type="EMBL" id="JBHRSW010000004">
    <property type="protein sequence ID" value="MFC3120190.1"/>
    <property type="molecule type" value="Genomic_DNA"/>
</dbReference>
<evidence type="ECO:0000313" key="3">
    <source>
        <dbReference type="Proteomes" id="UP001595478"/>
    </source>
</evidence>
<feature type="coiled-coil region" evidence="1">
    <location>
        <begin position="67"/>
        <end position="94"/>
    </location>
</feature>
<evidence type="ECO:0008006" key="4">
    <source>
        <dbReference type="Google" id="ProtNLM"/>
    </source>
</evidence>
<comment type="caution">
    <text evidence="2">The sequence shown here is derived from an EMBL/GenBank/DDBJ whole genome shotgun (WGS) entry which is preliminary data.</text>
</comment>
<keyword evidence="1" id="KW-0175">Coiled coil</keyword>
<sequence length="112" mass="12829">MQHKLNSAQFKISETDRNMIDTRLALSLSRYVSVIDNFIIDVKEETSADGSQLIVTETKFNLSGTNKIHLKVKADNLENAITQLTNKAKRTIDRHLKHRQLHRISTQSVSRL</sequence>
<protein>
    <recommendedName>
        <fullName evidence="4">Ribosomal subunit interface protein</fullName>
    </recommendedName>
</protein>
<name>A0ABV7FMU9_9ALTE</name>
<reference evidence="3" key="1">
    <citation type="journal article" date="2019" name="Int. J. Syst. Evol. Microbiol.">
        <title>The Global Catalogue of Microorganisms (GCM) 10K type strain sequencing project: providing services to taxonomists for standard genome sequencing and annotation.</title>
        <authorList>
            <consortium name="The Broad Institute Genomics Platform"/>
            <consortium name="The Broad Institute Genome Sequencing Center for Infectious Disease"/>
            <person name="Wu L."/>
            <person name="Ma J."/>
        </authorList>
    </citation>
    <scope>NUCLEOTIDE SEQUENCE [LARGE SCALE GENOMIC DNA]</scope>
    <source>
        <strain evidence="3">KCTC 52473</strain>
    </source>
</reference>
<dbReference type="SUPFAM" id="SSF69754">
    <property type="entry name" value="Ribosome binding protein Y (YfiA homologue)"/>
    <property type="match status" value="1"/>
</dbReference>
<dbReference type="Proteomes" id="UP001595478">
    <property type="component" value="Unassembled WGS sequence"/>
</dbReference>
<dbReference type="RefSeq" id="WP_376918332.1">
    <property type="nucleotide sequence ID" value="NZ_JBHRSW010000004.1"/>
</dbReference>
<organism evidence="2 3">
    <name type="scientific">Agaribacter flavus</name>
    <dbReference type="NCBI Taxonomy" id="1902781"/>
    <lineage>
        <taxon>Bacteria</taxon>
        <taxon>Pseudomonadati</taxon>
        <taxon>Pseudomonadota</taxon>
        <taxon>Gammaproteobacteria</taxon>
        <taxon>Alteromonadales</taxon>
        <taxon>Alteromonadaceae</taxon>
        <taxon>Agaribacter</taxon>
    </lineage>
</organism>
<keyword evidence="3" id="KW-1185">Reference proteome</keyword>